<sequence>MPAGKRASRPPLVVRSAEDMPWYKQALKMMLQGKAKAAIPLSNTPAL</sequence>
<evidence type="ECO:0000313" key="1">
    <source>
        <dbReference type="Ensembl" id="ENSJHYP00000005871.1"/>
    </source>
</evidence>
<reference evidence="1" key="1">
    <citation type="submission" date="2025-08" db="UniProtKB">
        <authorList>
            <consortium name="Ensembl"/>
        </authorList>
    </citation>
    <scope>IDENTIFICATION</scope>
</reference>
<reference evidence="1" key="2">
    <citation type="submission" date="2025-09" db="UniProtKB">
        <authorList>
            <consortium name="Ensembl"/>
        </authorList>
    </citation>
    <scope>IDENTIFICATION</scope>
</reference>
<dbReference type="AlphaFoldDB" id="A0A8C5IKY2"/>
<keyword evidence="2" id="KW-1185">Reference proteome</keyword>
<protein>
    <submittedName>
        <fullName evidence="1">Uncharacterized protein</fullName>
    </submittedName>
</protein>
<accession>A0A8C5IKY2</accession>
<evidence type="ECO:0000313" key="2">
    <source>
        <dbReference type="Proteomes" id="UP000694408"/>
    </source>
</evidence>
<dbReference type="Ensembl" id="ENSJHYT00000007179.1">
    <property type="protein sequence ID" value="ENSJHYP00000005871.1"/>
    <property type="gene ID" value="ENSJHYG00000004771.1"/>
</dbReference>
<proteinExistence type="predicted"/>
<name>A0A8C5IKY2_JUNHY</name>
<organism evidence="1 2">
    <name type="scientific">Junco hyemalis</name>
    <name type="common">Dark-eyed junco</name>
    <dbReference type="NCBI Taxonomy" id="40217"/>
    <lineage>
        <taxon>Eukaryota</taxon>
        <taxon>Metazoa</taxon>
        <taxon>Chordata</taxon>
        <taxon>Craniata</taxon>
        <taxon>Vertebrata</taxon>
        <taxon>Euteleostomi</taxon>
        <taxon>Archelosauria</taxon>
        <taxon>Archosauria</taxon>
        <taxon>Dinosauria</taxon>
        <taxon>Saurischia</taxon>
        <taxon>Theropoda</taxon>
        <taxon>Coelurosauria</taxon>
        <taxon>Aves</taxon>
        <taxon>Neognathae</taxon>
        <taxon>Neoaves</taxon>
        <taxon>Telluraves</taxon>
        <taxon>Australaves</taxon>
        <taxon>Passeriformes</taxon>
        <taxon>Passerellidae</taxon>
        <taxon>Junco</taxon>
    </lineage>
</organism>
<dbReference type="Proteomes" id="UP000694408">
    <property type="component" value="Unplaced"/>
</dbReference>